<protein>
    <recommendedName>
        <fullName evidence="16">Butyrophilin subfamily 1 member A1-like</fullName>
    </recommendedName>
</protein>
<evidence type="ECO:0000256" key="5">
    <source>
        <dbReference type="ARBA" id="ARBA00022989"/>
    </source>
</evidence>
<dbReference type="InterPro" id="IPR003599">
    <property type="entry name" value="Ig_sub"/>
</dbReference>
<dbReference type="Gene3D" id="2.60.40.10">
    <property type="entry name" value="Immunoglobulins"/>
    <property type="match status" value="2"/>
</dbReference>
<feature type="domain" description="Ig-like" evidence="13">
    <location>
        <begin position="94"/>
        <end position="191"/>
    </location>
</feature>
<dbReference type="SMART" id="SM00589">
    <property type="entry name" value="PRY"/>
    <property type="match status" value="1"/>
</dbReference>
<dbReference type="FunFam" id="2.60.40.10:FF:000142">
    <property type="entry name" value="V-set domain-containing T-cell activation inhibitor 1"/>
    <property type="match status" value="1"/>
</dbReference>
<dbReference type="SMART" id="SM00449">
    <property type="entry name" value="SPRY"/>
    <property type="match status" value="1"/>
</dbReference>
<evidence type="ECO:0000256" key="6">
    <source>
        <dbReference type="ARBA" id="ARBA00023136"/>
    </source>
</evidence>
<dbReference type="PROSITE" id="PS50188">
    <property type="entry name" value="B302_SPRY"/>
    <property type="match status" value="1"/>
</dbReference>
<dbReference type="InterPro" id="IPR050504">
    <property type="entry name" value="IgSF_BTN/MOG"/>
</dbReference>
<evidence type="ECO:0000259" key="12">
    <source>
        <dbReference type="PROSITE" id="PS50188"/>
    </source>
</evidence>
<keyword evidence="7" id="KW-1015">Disulfide bond</keyword>
<evidence type="ECO:0000256" key="2">
    <source>
        <dbReference type="ARBA" id="ARBA00007591"/>
    </source>
</evidence>
<dbReference type="InterPro" id="IPR001870">
    <property type="entry name" value="B30.2/SPRY"/>
</dbReference>
<dbReference type="SMART" id="SM00409">
    <property type="entry name" value="IG"/>
    <property type="match status" value="1"/>
</dbReference>
<keyword evidence="6 11" id="KW-0472">Membrane</keyword>
<dbReference type="InterPro" id="IPR007110">
    <property type="entry name" value="Ig-like_dom"/>
</dbReference>
<proteinExistence type="inferred from homology"/>
<reference evidence="14" key="1">
    <citation type="submission" date="2021-01" db="EMBL/GenBank/DDBJ databases">
        <authorList>
            <person name="Zahm M."/>
            <person name="Roques C."/>
            <person name="Cabau C."/>
            <person name="Klopp C."/>
            <person name="Donnadieu C."/>
            <person name="Jouanno E."/>
            <person name="Lampietro C."/>
            <person name="Louis A."/>
            <person name="Herpin A."/>
            <person name="Echchiki A."/>
            <person name="Berthelot C."/>
            <person name="Parey E."/>
            <person name="Roest-Crollius H."/>
            <person name="Braasch I."/>
            <person name="Postlethwait J."/>
            <person name="Bobe J."/>
            <person name="Montfort J."/>
            <person name="Bouchez O."/>
            <person name="Begum T."/>
            <person name="Mejri S."/>
            <person name="Adams A."/>
            <person name="Chen W.-J."/>
            <person name="Guiguen Y."/>
        </authorList>
    </citation>
    <scope>NUCLEOTIDE SEQUENCE</scope>
    <source>
        <strain evidence="14">YG-15Mar2019-1</strain>
        <tissue evidence="14">Brain</tissue>
    </source>
</reference>
<dbReference type="Pfam" id="PF07686">
    <property type="entry name" value="V-set"/>
    <property type="match status" value="1"/>
</dbReference>
<organism evidence="14 15">
    <name type="scientific">Megalops atlanticus</name>
    <name type="common">Tarpon</name>
    <name type="synonym">Clupea gigantea</name>
    <dbReference type="NCBI Taxonomy" id="7932"/>
    <lineage>
        <taxon>Eukaryota</taxon>
        <taxon>Metazoa</taxon>
        <taxon>Chordata</taxon>
        <taxon>Craniata</taxon>
        <taxon>Vertebrata</taxon>
        <taxon>Euteleostomi</taxon>
        <taxon>Actinopterygii</taxon>
        <taxon>Neopterygii</taxon>
        <taxon>Teleostei</taxon>
        <taxon>Elopiformes</taxon>
        <taxon>Megalopidae</taxon>
        <taxon>Megalops</taxon>
    </lineage>
</organism>
<dbReference type="FunFam" id="2.60.40.10:FF:000088">
    <property type="entry name" value="Butyrophilin subfamily 1 member A1"/>
    <property type="match status" value="1"/>
</dbReference>
<dbReference type="InterPro" id="IPR003879">
    <property type="entry name" value="Butyrophylin_SPRY"/>
</dbReference>
<comment type="similarity">
    <text evidence="10">Belongs to the SKINT family.</text>
</comment>
<dbReference type="GO" id="GO:0009897">
    <property type="term" value="C:external side of plasma membrane"/>
    <property type="evidence" value="ECO:0007669"/>
    <property type="project" value="TreeGrafter"/>
</dbReference>
<comment type="caution">
    <text evidence="14">The sequence shown here is derived from an EMBL/GenBank/DDBJ whole genome shotgun (WGS) entry which is preliminary data.</text>
</comment>
<keyword evidence="9" id="KW-0393">Immunoglobulin domain</keyword>
<dbReference type="Pfam" id="PF13765">
    <property type="entry name" value="PRY"/>
    <property type="match status" value="1"/>
</dbReference>
<evidence type="ECO:0000259" key="13">
    <source>
        <dbReference type="PROSITE" id="PS50835"/>
    </source>
</evidence>
<evidence type="ECO:0000256" key="11">
    <source>
        <dbReference type="SAM" id="Phobius"/>
    </source>
</evidence>
<dbReference type="AlphaFoldDB" id="A0A9D3T874"/>
<evidence type="ECO:0000256" key="4">
    <source>
        <dbReference type="ARBA" id="ARBA00022729"/>
    </source>
</evidence>
<dbReference type="Pfam" id="PF22705">
    <property type="entry name" value="C2-set_3"/>
    <property type="match status" value="1"/>
</dbReference>
<keyword evidence="4" id="KW-0732">Signal</keyword>
<evidence type="ECO:0000313" key="14">
    <source>
        <dbReference type="EMBL" id="KAG7477683.1"/>
    </source>
</evidence>
<comment type="similarity">
    <text evidence="2">Belongs to the immunoglobulin superfamily. BTN/MOG family.</text>
</comment>
<dbReference type="PROSITE" id="PS50835">
    <property type="entry name" value="IG_LIKE"/>
    <property type="match status" value="2"/>
</dbReference>
<dbReference type="InterPro" id="IPR003877">
    <property type="entry name" value="SPRY_dom"/>
</dbReference>
<dbReference type="PRINTS" id="PR01407">
    <property type="entry name" value="BUTYPHLNCDUF"/>
</dbReference>
<dbReference type="EMBL" id="JAFDVH010000005">
    <property type="protein sequence ID" value="KAG7477683.1"/>
    <property type="molecule type" value="Genomic_DNA"/>
</dbReference>
<feature type="domain" description="Ig-like" evidence="13">
    <location>
        <begin position="193"/>
        <end position="282"/>
    </location>
</feature>
<sequence>MVVVGPYCGHTDRLKNTFGKAKTKKRRQRETKIKLTQHQDHTVAKPDLLKCIKMTRMLKCLSLMFLMINALQMASSSHKVNVIGSAQPVIGKWNQSVVLPCHISPPLSAVDMQVHWYRVRFSAPVHMYRYKQDWPTEQDNAYRGRTQLFKDELGRGNISLRLTDLHPSDSGIYHCYVDEGDWGDQGETELIVPVVGSQPSVSQDSTDPSKLLCKSEGWYPKPEVTWWDKSGNNVTHMSWTEMEQDSHSLLRVISHMDTHKKSNVFSCMVRATAGPDRIVKLHIAEDFYPPVSGWMVLLSIILSLSVMSVPVLVIYWRRLKERYDAVSSLVVDRLQIELENLRRIPKSEWSAIRSCAVDVSFDADTASPWLRLSNDGKQVRCGLNWQKVTDSPQRFTWHPFILGKECFTAGRHYWEVQVGEKQRWSIGVAKASVDRKGFCNQVPEEGIWTLKLYNNERFYAGGNHHYDLSLRPERLGVCLDYEGGQVSFYNVDTRCHIHTFTADFTEAIYPFFYTGNTDELPLILCAIDQ</sequence>
<dbReference type="CDD" id="cd13733">
    <property type="entry name" value="SPRY_PRY_C-I_1"/>
    <property type="match status" value="1"/>
</dbReference>
<dbReference type="PANTHER" id="PTHR24100:SF130">
    <property type="entry name" value="BUTYROPHILIN-LIKE PROTEIN 9"/>
    <property type="match status" value="1"/>
</dbReference>
<dbReference type="PANTHER" id="PTHR24100">
    <property type="entry name" value="BUTYROPHILIN"/>
    <property type="match status" value="1"/>
</dbReference>
<keyword evidence="8" id="KW-0325">Glycoprotein</keyword>
<accession>A0A9D3T874</accession>
<dbReference type="SUPFAM" id="SSF49899">
    <property type="entry name" value="Concanavalin A-like lectins/glucanases"/>
    <property type="match status" value="1"/>
</dbReference>
<dbReference type="InterPro" id="IPR043136">
    <property type="entry name" value="B30.2/SPRY_sf"/>
</dbReference>
<dbReference type="SMART" id="SM00406">
    <property type="entry name" value="IGv"/>
    <property type="match status" value="1"/>
</dbReference>
<dbReference type="InterPro" id="IPR006574">
    <property type="entry name" value="PRY"/>
</dbReference>
<dbReference type="GO" id="GO:1903037">
    <property type="term" value="P:regulation of leukocyte cell-cell adhesion"/>
    <property type="evidence" value="ECO:0007669"/>
    <property type="project" value="UniProtKB-ARBA"/>
</dbReference>
<dbReference type="Pfam" id="PF00622">
    <property type="entry name" value="SPRY"/>
    <property type="match status" value="1"/>
</dbReference>
<evidence type="ECO:0000256" key="10">
    <source>
        <dbReference type="ARBA" id="ARBA00038221"/>
    </source>
</evidence>
<keyword evidence="15" id="KW-1185">Reference proteome</keyword>
<evidence type="ECO:0000256" key="3">
    <source>
        <dbReference type="ARBA" id="ARBA00022692"/>
    </source>
</evidence>
<dbReference type="OrthoDB" id="10055806at2759"/>
<dbReference type="GO" id="GO:0042110">
    <property type="term" value="P:T cell activation"/>
    <property type="evidence" value="ECO:0007669"/>
    <property type="project" value="UniProtKB-ARBA"/>
</dbReference>
<dbReference type="FunFam" id="2.60.120.920:FF:000004">
    <property type="entry name" value="Butyrophilin subfamily 1 member A1"/>
    <property type="match status" value="1"/>
</dbReference>
<dbReference type="GO" id="GO:0050863">
    <property type="term" value="P:regulation of T cell activation"/>
    <property type="evidence" value="ECO:0007669"/>
    <property type="project" value="UniProtKB-ARBA"/>
</dbReference>
<dbReference type="InterPro" id="IPR053896">
    <property type="entry name" value="BTN3A2-like_Ig-C"/>
</dbReference>
<name>A0A9D3T874_MEGAT</name>
<evidence type="ECO:0000256" key="9">
    <source>
        <dbReference type="ARBA" id="ARBA00023319"/>
    </source>
</evidence>
<dbReference type="GO" id="GO:0001817">
    <property type="term" value="P:regulation of cytokine production"/>
    <property type="evidence" value="ECO:0007669"/>
    <property type="project" value="TreeGrafter"/>
</dbReference>
<dbReference type="SUPFAM" id="SSF48726">
    <property type="entry name" value="Immunoglobulin"/>
    <property type="match status" value="2"/>
</dbReference>
<gene>
    <name evidence="14" type="ORF">MATL_G00072320</name>
</gene>
<evidence type="ECO:0008006" key="16">
    <source>
        <dbReference type="Google" id="ProtNLM"/>
    </source>
</evidence>
<dbReference type="InterPro" id="IPR036179">
    <property type="entry name" value="Ig-like_dom_sf"/>
</dbReference>
<evidence type="ECO:0000256" key="1">
    <source>
        <dbReference type="ARBA" id="ARBA00004479"/>
    </source>
</evidence>
<keyword evidence="3 11" id="KW-0812">Transmembrane</keyword>
<dbReference type="GO" id="GO:0005102">
    <property type="term" value="F:signaling receptor binding"/>
    <property type="evidence" value="ECO:0007669"/>
    <property type="project" value="TreeGrafter"/>
</dbReference>
<dbReference type="GO" id="GO:0050852">
    <property type="term" value="P:T cell receptor signaling pathway"/>
    <property type="evidence" value="ECO:0007669"/>
    <property type="project" value="TreeGrafter"/>
</dbReference>
<keyword evidence="5 11" id="KW-1133">Transmembrane helix</keyword>
<evidence type="ECO:0000256" key="8">
    <source>
        <dbReference type="ARBA" id="ARBA00023180"/>
    </source>
</evidence>
<dbReference type="Proteomes" id="UP001046870">
    <property type="component" value="Chromosome 5"/>
</dbReference>
<feature type="transmembrane region" description="Helical" evidence="11">
    <location>
        <begin position="294"/>
        <end position="316"/>
    </location>
</feature>
<comment type="subcellular location">
    <subcellularLocation>
        <location evidence="1">Membrane</location>
        <topology evidence="1">Single-pass type I membrane protein</topology>
    </subcellularLocation>
</comment>
<feature type="domain" description="B30.2/SPRY" evidence="12">
    <location>
        <begin position="339"/>
        <end position="529"/>
    </location>
</feature>
<dbReference type="InterPro" id="IPR013783">
    <property type="entry name" value="Ig-like_fold"/>
</dbReference>
<dbReference type="Gene3D" id="2.60.120.920">
    <property type="match status" value="1"/>
</dbReference>
<evidence type="ECO:0000256" key="7">
    <source>
        <dbReference type="ARBA" id="ARBA00023157"/>
    </source>
</evidence>
<dbReference type="InterPro" id="IPR013106">
    <property type="entry name" value="Ig_V-set"/>
</dbReference>
<evidence type="ECO:0000313" key="15">
    <source>
        <dbReference type="Proteomes" id="UP001046870"/>
    </source>
</evidence>
<dbReference type="InterPro" id="IPR013320">
    <property type="entry name" value="ConA-like_dom_sf"/>
</dbReference>